<evidence type="ECO:0000256" key="1">
    <source>
        <dbReference type="ARBA" id="ARBA00022801"/>
    </source>
</evidence>
<sequence length="422" mass="47301">MILLKNANYIDFETLEIRNVDILVNNGTVDLFEANTFKNEVDEIIDCTNKYVTHSFVVGHHHAYSALARGMGAPKKSPENFYEILKYIWWTLDKCLTPEMVEYSGLVTAMACAKAGATFVIDHHASPFAIDGSLEILAKSFEKVGVSHLLCYEVSDRDGVEIARKGLDETNSYLKNHQGLVGLHASFTLSDRTLKEASQIMQKHSSGVHIHVAEDKHDQDSCMENYGTTVVERLKDFGFLDSSKSILVHCLHLSDKERKMIGESPCWIAQNTDSNLNNNVGYFSSKNLGSNIMLGTDGMHSDMIRSMQSAYFVGQNFDPMSPALAYQRLRNAHRYISQNGFKGDGPDNLIVLNYDSPTPVTKENVTGHFIYGLNQSHIEHVISNGKLIVKNRKLVTVDEEVILKESSKLAVKLWDKMDKNDS</sequence>
<dbReference type="InterPro" id="IPR050287">
    <property type="entry name" value="MTA/SAH_deaminase"/>
</dbReference>
<dbReference type="Gene3D" id="3.20.20.140">
    <property type="entry name" value="Metal-dependent hydrolases"/>
    <property type="match status" value="1"/>
</dbReference>
<evidence type="ECO:0000313" key="3">
    <source>
        <dbReference type="EMBL" id="QKG79893.1"/>
    </source>
</evidence>
<keyword evidence="1 3" id="KW-0378">Hydrolase</keyword>
<dbReference type="GO" id="GO:0016810">
    <property type="term" value="F:hydrolase activity, acting on carbon-nitrogen (but not peptide) bonds"/>
    <property type="evidence" value="ECO:0007669"/>
    <property type="project" value="InterPro"/>
</dbReference>
<dbReference type="Proteomes" id="UP000500961">
    <property type="component" value="Chromosome"/>
</dbReference>
<dbReference type="InterPro" id="IPR011059">
    <property type="entry name" value="Metal-dep_hydrolase_composite"/>
</dbReference>
<dbReference type="RefSeq" id="WP_173074092.1">
    <property type="nucleotide sequence ID" value="NZ_CP041345.1"/>
</dbReference>
<accession>A0A7D3XZI5</accession>
<dbReference type="InterPro" id="IPR032466">
    <property type="entry name" value="Metal_Hydrolase"/>
</dbReference>
<dbReference type="SUPFAM" id="SSF51556">
    <property type="entry name" value="Metallo-dependent hydrolases"/>
    <property type="match status" value="1"/>
</dbReference>
<protein>
    <submittedName>
        <fullName evidence="3">Amidohydrolase family protein</fullName>
    </submittedName>
</protein>
<dbReference type="InterPro" id="IPR006680">
    <property type="entry name" value="Amidohydro-rel"/>
</dbReference>
<dbReference type="Gene3D" id="2.30.40.10">
    <property type="entry name" value="Urease, subunit C, domain 1"/>
    <property type="match status" value="2"/>
</dbReference>
<dbReference type="EMBL" id="CP041345">
    <property type="protein sequence ID" value="QKG79893.1"/>
    <property type="molecule type" value="Genomic_DNA"/>
</dbReference>
<reference evidence="3 4" key="1">
    <citation type="submission" date="2019-07" db="EMBL/GenBank/DDBJ databases">
        <title>Thalassofilum flectens gen. nov., sp. nov., a novel moderate thermophilic anaerobe from a shallow sea hot spring in Kunashir Island (Russia), representing a new family in the order Bacteroidales, and proposal of Thalassofilacea fam. nov.</title>
        <authorList>
            <person name="Kochetkova T.V."/>
            <person name="Podosokorskaya O.A."/>
            <person name="Novikov A."/>
            <person name="Elcheninov A.G."/>
            <person name="Toshchakov S.V."/>
            <person name="Kublanov I.V."/>
        </authorList>
    </citation>
    <scope>NUCLEOTIDE SEQUENCE [LARGE SCALE GENOMIC DNA]</scope>
    <source>
        <strain evidence="3 4">38-H</strain>
    </source>
</reference>
<keyword evidence="4" id="KW-1185">Reference proteome</keyword>
<feature type="domain" description="Amidohydrolase-related" evidence="2">
    <location>
        <begin position="56"/>
        <end position="315"/>
    </location>
</feature>
<dbReference type="PANTHER" id="PTHR43794:SF11">
    <property type="entry name" value="AMIDOHYDROLASE-RELATED DOMAIN-CONTAINING PROTEIN"/>
    <property type="match status" value="1"/>
</dbReference>
<dbReference type="KEGG" id="ttz:FHG85_06330"/>
<dbReference type="AlphaFoldDB" id="A0A7D3XZI5"/>
<evidence type="ECO:0000259" key="2">
    <source>
        <dbReference type="Pfam" id="PF01979"/>
    </source>
</evidence>
<dbReference type="SUPFAM" id="SSF51338">
    <property type="entry name" value="Composite domain of metallo-dependent hydrolases"/>
    <property type="match status" value="1"/>
</dbReference>
<evidence type="ECO:0000313" key="4">
    <source>
        <dbReference type="Proteomes" id="UP000500961"/>
    </source>
</evidence>
<gene>
    <name evidence="3" type="ORF">FHG85_06330</name>
</gene>
<organism evidence="3 4">
    <name type="scientific">Tenuifilum thalassicum</name>
    <dbReference type="NCBI Taxonomy" id="2590900"/>
    <lineage>
        <taxon>Bacteria</taxon>
        <taxon>Pseudomonadati</taxon>
        <taxon>Bacteroidota</taxon>
        <taxon>Bacteroidia</taxon>
        <taxon>Bacteroidales</taxon>
        <taxon>Tenuifilaceae</taxon>
        <taxon>Tenuifilum</taxon>
    </lineage>
</organism>
<dbReference type="Pfam" id="PF01979">
    <property type="entry name" value="Amidohydro_1"/>
    <property type="match status" value="1"/>
</dbReference>
<proteinExistence type="predicted"/>
<name>A0A7D3XZI5_9BACT</name>
<dbReference type="PANTHER" id="PTHR43794">
    <property type="entry name" value="AMINOHYDROLASE SSNA-RELATED"/>
    <property type="match status" value="1"/>
</dbReference>